<dbReference type="InterPro" id="IPR036640">
    <property type="entry name" value="ABC1_TM_sf"/>
</dbReference>
<dbReference type="AlphaFoldDB" id="A0A6A4WZH5"/>
<evidence type="ECO:0000259" key="12">
    <source>
        <dbReference type="PROSITE" id="PS50929"/>
    </source>
</evidence>
<comment type="caution">
    <text evidence="13">The sequence shown here is derived from an EMBL/GenBank/DDBJ whole genome shotgun (WGS) entry which is preliminary data.</text>
</comment>
<dbReference type="EMBL" id="VIIS01000127">
    <property type="protein sequence ID" value="KAF0312916.1"/>
    <property type="molecule type" value="Genomic_DNA"/>
</dbReference>
<dbReference type="InterPro" id="IPR003439">
    <property type="entry name" value="ABC_transporter-like_ATP-bd"/>
</dbReference>
<dbReference type="SMART" id="SM00382">
    <property type="entry name" value="AAA"/>
    <property type="match status" value="1"/>
</dbReference>
<dbReference type="Pfam" id="PF00664">
    <property type="entry name" value="ABC_membrane"/>
    <property type="match status" value="1"/>
</dbReference>
<keyword evidence="6 9" id="KW-1133">Transmembrane helix</keyword>
<name>A0A6A4WZH5_AMPAM</name>
<feature type="region of interest" description="Disordered" evidence="8">
    <location>
        <begin position="290"/>
        <end position="330"/>
    </location>
</feature>
<evidence type="ECO:0000256" key="7">
    <source>
        <dbReference type="ARBA" id="ARBA00023136"/>
    </source>
</evidence>
<evidence type="ECO:0000256" key="6">
    <source>
        <dbReference type="ARBA" id="ARBA00022989"/>
    </source>
</evidence>
<evidence type="ECO:0000256" key="1">
    <source>
        <dbReference type="ARBA" id="ARBA00004370"/>
    </source>
</evidence>
<proteinExistence type="predicted"/>
<feature type="transmembrane region" description="Helical" evidence="9">
    <location>
        <begin position="678"/>
        <end position="701"/>
    </location>
</feature>
<dbReference type="Proteomes" id="UP000440578">
    <property type="component" value="Unassembled WGS sequence"/>
</dbReference>
<organism evidence="13 14">
    <name type="scientific">Amphibalanus amphitrite</name>
    <name type="common">Striped barnacle</name>
    <name type="synonym">Balanus amphitrite</name>
    <dbReference type="NCBI Taxonomy" id="1232801"/>
    <lineage>
        <taxon>Eukaryota</taxon>
        <taxon>Metazoa</taxon>
        <taxon>Ecdysozoa</taxon>
        <taxon>Arthropoda</taxon>
        <taxon>Crustacea</taxon>
        <taxon>Multicrustacea</taxon>
        <taxon>Cirripedia</taxon>
        <taxon>Thoracica</taxon>
        <taxon>Thoracicalcarea</taxon>
        <taxon>Balanomorpha</taxon>
        <taxon>Balanoidea</taxon>
        <taxon>Balanidae</taxon>
        <taxon>Amphibalaninae</taxon>
        <taxon>Amphibalanus</taxon>
    </lineage>
</organism>
<dbReference type="InterPro" id="IPR003593">
    <property type="entry name" value="AAA+_ATPase"/>
</dbReference>
<evidence type="ECO:0000256" key="9">
    <source>
        <dbReference type="SAM" id="Phobius"/>
    </source>
</evidence>
<dbReference type="PROSITE" id="PS50929">
    <property type="entry name" value="ABC_TM1F"/>
    <property type="match status" value="1"/>
</dbReference>
<feature type="signal peptide" evidence="10">
    <location>
        <begin position="1"/>
        <end position="21"/>
    </location>
</feature>
<feature type="region of interest" description="Disordered" evidence="8">
    <location>
        <begin position="587"/>
        <end position="612"/>
    </location>
</feature>
<feature type="transmembrane region" description="Helical" evidence="9">
    <location>
        <begin position="155"/>
        <end position="172"/>
    </location>
</feature>
<dbReference type="InterPro" id="IPR027417">
    <property type="entry name" value="P-loop_NTPase"/>
</dbReference>
<dbReference type="InterPro" id="IPR011527">
    <property type="entry name" value="ABC1_TM_dom"/>
</dbReference>
<dbReference type="GO" id="GO:0016887">
    <property type="term" value="F:ATP hydrolysis activity"/>
    <property type="evidence" value="ECO:0007669"/>
    <property type="project" value="InterPro"/>
</dbReference>
<keyword evidence="3 9" id="KW-0812">Transmembrane</keyword>
<feature type="region of interest" description="Disordered" evidence="8">
    <location>
        <begin position="720"/>
        <end position="754"/>
    </location>
</feature>
<evidence type="ECO:0000256" key="5">
    <source>
        <dbReference type="ARBA" id="ARBA00022840"/>
    </source>
</evidence>
<dbReference type="Gene3D" id="1.20.1560.10">
    <property type="entry name" value="ABC transporter type 1, transmembrane domain"/>
    <property type="match status" value="2"/>
</dbReference>
<evidence type="ECO:0000256" key="4">
    <source>
        <dbReference type="ARBA" id="ARBA00022741"/>
    </source>
</evidence>
<keyword evidence="2" id="KW-0813">Transport</keyword>
<evidence type="ECO:0000313" key="14">
    <source>
        <dbReference type="Proteomes" id="UP000440578"/>
    </source>
</evidence>
<evidence type="ECO:0000256" key="2">
    <source>
        <dbReference type="ARBA" id="ARBA00022448"/>
    </source>
</evidence>
<feature type="compositionally biased region" description="Pro residues" evidence="8">
    <location>
        <begin position="741"/>
        <end position="751"/>
    </location>
</feature>
<dbReference type="FunFam" id="3.40.50.300:FF:000630">
    <property type="entry name" value="ATP-binding cassette (ABC) transporter, putative"/>
    <property type="match status" value="1"/>
</dbReference>
<dbReference type="Gene3D" id="3.40.50.300">
    <property type="entry name" value="P-loop containing nucleotide triphosphate hydrolases"/>
    <property type="match status" value="1"/>
</dbReference>
<feature type="compositionally biased region" description="Basic and acidic residues" evidence="8">
    <location>
        <begin position="593"/>
        <end position="604"/>
    </location>
</feature>
<evidence type="ECO:0000259" key="11">
    <source>
        <dbReference type="PROSITE" id="PS50893"/>
    </source>
</evidence>
<dbReference type="Pfam" id="PF00005">
    <property type="entry name" value="ABC_tran"/>
    <property type="match status" value="1"/>
</dbReference>
<dbReference type="OrthoDB" id="6500128at2759"/>
<dbReference type="PANTHER" id="PTHR24223">
    <property type="entry name" value="ATP-BINDING CASSETTE SUB-FAMILY C"/>
    <property type="match status" value="1"/>
</dbReference>
<dbReference type="SUPFAM" id="SSF90123">
    <property type="entry name" value="ABC transporter transmembrane region"/>
    <property type="match status" value="2"/>
</dbReference>
<sequence>MQASSNATDLWLGFFVTSTTGANSTASPPSPEPQSLLWLRLQAGPVPAPAGSDHQRRFFEVYGGIAAGNAVLAIMRSFLFAYGGVRAARVVHDGLLQAVLKADLSFFSMNPVGRIVNRFSSDLFTVDSSLPFILNILLAQFAGLTGFVVVTVISLPWVGLLLLPLGVIYYYIQNFYRYTSRELKRLSTLTLSPVYVHFVETLSGLATVRALRGRDRGRFQISRTAGPMALKFGELVGVAYLYGQRRGRLDEYRVGDPDTQHGEDDDVGDDLDEGFEDVEDIFVTDAYDGLEMPHGNQPPPAPPAVDAASWSPADAQPDLEGRSSPGPGAVVAAAQSPAIPLTPDWAAEGLPEDVTGPDHQPGYAECHRLAQVLVGLDCSRGYVADEEAESIVHLWHQLSAGDRAKVAASQRYQHRLTTGRFKQPKTSRLSGVVPGVDSARRVSLKRGAVPAQRPDLNRLAETVVRLLCERYRNPRRSGGSVQSRWAQILAHHSSLRDILLKCPAITQRTGVNLAALNQHTLTSWFNEHQKETERRALLQGVQLPPARPIAAVALPAPAPRLMQVQVVRVDCRRPPHHFVLPADTVGQAQTRRRPAEDTGHDTAAKRPYTRRQPTNTCGQMILEMSHRLEASQQARFATQASVSWLNFRLQLIGVSMVTGVALLAVLKHHVGVETHAGLVGLAISCALSVTGFLSGLVSAFTETAEKEMVSMERIHHYSCTIGEGDGDRPGGEGSDQTDAAAPPPPPPPPGWPEHGRVAFVDVTLRYSGSLRPALSGVSFTVEPGQSLGVVGRTGSGKSSLLAALFRMHPTCGGAVFIDDVNVTDVSVETLRRSLSVIPQQPFLYSGTVRQNLDPSGLCSDILLWAALTECHLRPVIGSLDMELSEQGRQLSMGQRQLLCVARALLRQSQVVCLDEATANLDPETDRLIQATVQDSLRHKTVISIGHRLSAVRWCDRVLVMAGGEAVELGPPDQLLADSGSAFSALFRQQEKAECTGSD</sequence>
<feature type="transmembrane region" description="Helical" evidence="9">
    <location>
        <begin position="132"/>
        <end position="150"/>
    </location>
</feature>
<feature type="chain" id="PRO_5025396328" evidence="10">
    <location>
        <begin position="22"/>
        <end position="998"/>
    </location>
</feature>
<evidence type="ECO:0000256" key="8">
    <source>
        <dbReference type="SAM" id="MobiDB-lite"/>
    </source>
</evidence>
<feature type="domain" description="ABC transmembrane type-1" evidence="12">
    <location>
        <begin position="61"/>
        <end position="216"/>
    </location>
</feature>
<gene>
    <name evidence="13" type="primary">Abcc10_1</name>
    <name evidence="13" type="ORF">FJT64_016434</name>
</gene>
<evidence type="ECO:0000256" key="10">
    <source>
        <dbReference type="SAM" id="SignalP"/>
    </source>
</evidence>
<dbReference type="SUPFAM" id="SSF52540">
    <property type="entry name" value="P-loop containing nucleoside triphosphate hydrolases"/>
    <property type="match status" value="1"/>
</dbReference>
<feature type="transmembrane region" description="Helical" evidence="9">
    <location>
        <begin position="645"/>
        <end position="666"/>
    </location>
</feature>
<dbReference type="GO" id="GO:0140359">
    <property type="term" value="F:ABC-type transporter activity"/>
    <property type="evidence" value="ECO:0007669"/>
    <property type="project" value="InterPro"/>
</dbReference>
<feature type="transmembrane region" description="Helical" evidence="9">
    <location>
        <begin position="61"/>
        <end position="82"/>
    </location>
</feature>
<dbReference type="PANTHER" id="PTHR24223:SF330">
    <property type="entry name" value="ATP-BINDING CASSETTE SUB-FAMILY C MEMBER 10"/>
    <property type="match status" value="1"/>
</dbReference>
<keyword evidence="5" id="KW-0067">ATP-binding</keyword>
<protein>
    <submittedName>
        <fullName evidence="13">Multidrug resistance-associated protein 7</fullName>
    </submittedName>
</protein>
<dbReference type="PROSITE" id="PS50893">
    <property type="entry name" value="ABC_TRANSPORTER_2"/>
    <property type="match status" value="1"/>
</dbReference>
<reference evidence="13 14" key="1">
    <citation type="submission" date="2019-07" db="EMBL/GenBank/DDBJ databases">
        <title>Draft genome assembly of a fouling barnacle, Amphibalanus amphitrite (Darwin, 1854): The first reference genome for Thecostraca.</title>
        <authorList>
            <person name="Kim W."/>
        </authorList>
    </citation>
    <scope>NUCLEOTIDE SEQUENCE [LARGE SCALE GENOMIC DNA]</scope>
    <source>
        <strain evidence="13">SNU_AA5</strain>
        <tissue evidence="13">Soma without cirri and trophi</tissue>
    </source>
</reference>
<evidence type="ECO:0000256" key="3">
    <source>
        <dbReference type="ARBA" id="ARBA00022692"/>
    </source>
</evidence>
<dbReference type="InterPro" id="IPR050173">
    <property type="entry name" value="ABC_transporter_C-like"/>
</dbReference>
<evidence type="ECO:0000313" key="13">
    <source>
        <dbReference type="EMBL" id="KAF0312916.1"/>
    </source>
</evidence>
<keyword evidence="4" id="KW-0547">Nucleotide-binding</keyword>
<keyword evidence="10" id="KW-0732">Signal</keyword>
<feature type="domain" description="ABC transporter" evidence="11">
    <location>
        <begin position="757"/>
        <end position="987"/>
    </location>
</feature>
<keyword evidence="7 9" id="KW-0472">Membrane</keyword>
<dbReference type="GO" id="GO:0016020">
    <property type="term" value="C:membrane"/>
    <property type="evidence" value="ECO:0007669"/>
    <property type="project" value="UniProtKB-SubCell"/>
</dbReference>
<feature type="compositionally biased region" description="Low complexity" evidence="8">
    <location>
        <begin position="304"/>
        <end position="315"/>
    </location>
</feature>
<dbReference type="GO" id="GO:0005524">
    <property type="term" value="F:ATP binding"/>
    <property type="evidence" value="ECO:0007669"/>
    <property type="project" value="UniProtKB-KW"/>
</dbReference>
<comment type="subcellular location">
    <subcellularLocation>
        <location evidence="1">Membrane</location>
    </subcellularLocation>
</comment>
<accession>A0A6A4WZH5</accession>
<keyword evidence="14" id="KW-1185">Reference proteome</keyword>
<dbReference type="CDD" id="cd03244">
    <property type="entry name" value="ABCC_MRP_domain2"/>
    <property type="match status" value="1"/>
</dbReference>